<name>A0A5B0RMK0_PUCGR</name>
<dbReference type="AlphaFoldDB" id="A0A5B0RMK0"/>
<evidence type="ECO:0000313" key="1">
    <source>
        <dbReference type="EMBL" id="KAA1127060.1"/>
    </source>
</evidence>
<organism evidence="1 2">
    <name type="scientific">Puccinia graminis f. sp. tritici</name>
    <dbReference type="NCBI Taxonomy" id="56615"/>
    <lineage>
        <taxon>Eukaryota</taxon>
        <taxon>Fungi</taxon>
        <taxon>Dikarya</taxon>
        <taxon>Basidiomycota</taxon>
        <taxon>Pucciniomycotina</taxon>
        <taxon>Pucciniomycetes</taxon>
        <taxon>Pucciniales</taxon>
        <taxon>Pucciniaceae</taxon>
        <taxon>Puccinia</taxon>
    </lineage>
</organism>
<comment type="caution">
    <text evidence="1">The sequence shown here is derived from an EMBL/GenBank/DDBJ whole genome shotgun (WGS) entry which is preliminary data.</text>
</comment>
<protein>
    <submittedName>
        <fullName evidence="1">Uncharacterized protein</fullName>
    </submittedName>
</protein>
<dbReference type="EMBL" id="VDEP01000169">
    <property type="protein sequence ID" value="KAA1127060.1"/>
    <property type="molecule type" value="Genomic_DNA"/>
</dbReference>
<gene>
    <name evidence="1" type="ORF">PGTUg99_015665</name>
</gene>
<sequence>MTAPAHTRSEQQPRQSAIITTLLTSVDHQPLFLTSKNCTHTHKTITSSSEQQKKQLVIGTILVLTSVDRQTIDRDRLKTDSPNSQLDRTG</sequence>
<reference evidence="1 2" key="1">
    <citation type="submission" date="2019-05" db="EMBL/GenBank/DDBJ databases">
        <title>Emergence of the Ug99 lineage of the wheat stem rust pathogen through somatic hybridization.</title>
        <authorList>
            <person name="Li F."/>
            <person name="Upadhyaya N.M."/>
            <person name="Sperschneider J."/>
            <person name="Matny O."/>
            <person name="Nguyen-Phuc H."/>
            <person name="Mago R."/>
            <person name="Raley C."/>
            <person name="Miller M.E."/>
            <person name="Silverstein K.A.T."/>
            <person name="Henningsen E."/>
            <person name="Hirsch C.D."/>
            <person name="Visser B."/>
            <person name="Pretorius Z.A."/>
            <person name="Steffenson B.J."/>
            <person name="Schwessinger B."/>
            <person name="Dodds P.N."/>
            <person name="Figueroa M."/>
        </authorList>
    </citation>
    <scope>NUCLEOTIDE SEQUENCE [LARGE SCALE GENOMIC DNA]</scope>
    <source>
        <strain evidence="1 2">Ug99</strain>
    </source>
</reference>
<accession>A0A5B0RMK0</accession>
<dbReference type="Proteomes" id="UP000325313">
    <property type="component" value="Unassembled WGS sequence"/>
</dbReference>
<evidence type="ECO:0000313" key="2">
    <source>
        <dbReference type="Proteomes" id="UP000325313"/>
    </source>
</evidence>
<proteinExistence type="predicted"/>